<evidence type="ECO:0000313" key="4">
    <source>
        <dbReference type="Proteomes" id="UP000321306"/>
    </source>
</evidence>
<evidence type="ECO:0000259" key="2">
    <source>
        <dbReference type="Pfam" id="PF07158"/>
    </source>
</evidence>
<name>A0A511N650_DEIC1</name>
<feature type="transmembrane region" description="Helical" evidence="1">
    <location>
        <begin position="266"/>
        <end position="285"/>
    </location>
</feature>
<dbReference type="Proteomes" id="UP000321306">
    <property type="component" value="Unassembled WGS sequence"/>
</dbReference>
<dbReference type="OrthoDB" id="88446at2"/>
<organism evidence="3 4">
    <name type="scientific">Deinococcus cellulosilyticus (strain DSM 18568 / NBRC 106333 / KACC 11606 / 5516J-15)</name>
    <dbReference type="NCBI Taxonomy" id="1223518"/>
    <lineage>
        <taxon>Bacteria</taxon>
        <taxon>Thermotogati</taxon>
        <taxon>Deinococcota</taxon>
        <taxon>Deinococci</taxon>
        <taxon>Deinococcales</taxon>
        <taxon>Deinococcaceae</taxon>
        <taxon>Deinococcus</taxon>
    </lineage>
</organism>
<evidence type="ECO:0000313" key="3">
    <source>
        <dbReference type="EMBL" id="GEM48340.1"/>
    </source>
</evidence>
<feature type="transmembrane region" description="Helical" evidence="1">
    <location>
        <begin position="136"/>
        <end position="160"/>
    </location>
</feature>
<feature type="transmembrane region" description="Helical" evidence="1">
    <location>
        <begin position="305"/>
        <end position="332"/>
    </location>
</feature>
<evidence type="ECO:0000256" key="1">
    <source>
        <dbReference type="SAM" id="Phobius"/>
    </source>
</evidence>
<dbReference type="Pfam" id="PF07158">
    <property type="entry name" value="MatC_N"/>
    <property type="match status" value="1"/>
</dbReference>
<dbReference type="RefSeq" id="WP_146887349.1">
    <property type="nucleotide sequence ID" value="NZ_BJXB01000020.1"/>
</dbReference>
<feature type="transmembrane region" description="Helical" evidence="1">
    <location>
        <begin position="94"/>
        <end position="124"/>
    </location>
</feature>
<dbReference type="InterPro" id="IPR009827">
    <property type="entry name" value="MatC_N"/>
</dbReference>
<protein>
    <submittedName>
        <fullName evidence="3">Putative integral membrane protein</fullName>
    </submittedName>
</protein>
<proteinExistence type="predicted"/>
<keyword evidence="4" id="KW-1185">Reference proteome</keyword>
<reference evidence="3 4" key="1">
    <citation type="submission" date="2019-07" db="EMBL/GenBank/DDBJ databases">
        <title>Whole genome shotgun sequence of Deinococcus cellulosilyticus NBRC 106333.</title>
        <authorList>
            <person name="Hosoyama A."/>
            <person name="Uohara A."/>
            <person name="Ohji S."/>
            <person name="Ichikawa N."/>
        </authorList>
    </citation>
    <scope>NUCLEOTIDE SEQUENCE [LARGE SCALE GENOMIC DNA]</scope>
    <source>
        <strain evidence="3 4">NBRC 106333</strain>
    </source>
</reference>
<comment type="caution">
    <text evidence="3">The sequence shown here is derived from an EMBL/GenBank/DDBJ whole genome shotgun (WGS) entry which is preliminary data.</text>
</comment>
<gene>
    <name evidence="3" type="ORF">DC3_39750</name>
</gene>
<accession>A0A511N650</accession>
<keyword evidence="1" id="KW-0812">Transmembrane</keyword>
<feature type="domain" description="Dicarboxylate carrier MatC N-terminal" evidence="2">
    <location>
        <begin position="2"/>
        <end position="149"/>
    </location>
</feature>
<feature type="transmembrane region" description="Helical" evidence="1">
    <location>
        <begin position="57"/>
        <end position="74"/>
    </location>
</feature>
<feature type="transmembrane region" description="Helical" evidence="1">
    <location>
        <begin position="390"/>
        <end position="409"/>
    </location>
</feature>
<sequence>MDMAVLALVMLVLVLTVGAFRPDLNAGVLSIAAAFLLGAFGAGLTATQIADFLPSSLILTLVGVSLFFELLRHNGTLDLLARWALKPVRGDARWLPVAFFLIAFVLSALGPGNIAATALIAPVAMASSLQLGVSPLLMAIVVCTGANAGTFSPVAVTGSINTELMRQMGLSEPALPLQVFWRVAVIQTLSAVLAYLLFHPKAQNLNPTASEDRPDFSKQHLLSLGCMAVFIALVVVFHWPASYSAILLSVLLMVLRAAPSEKALETVPWAVVVLIAGISVLLGVLEHVGSLEMLTSRLSETPDGVFHGVLALVAGLASVGSSSSGVVMPLFIPMVPGLVPGGSERAWMDAVIAIDVGAHMVDVSPLSTLGALCLAALPEGPERQRTFRHLLLWGLMMAFLGALLVFVVLDLVS</sequence>
<dbReference type="AlphaFoldDB" id="A0A511N650"/>
<keyword evidence="1" id="KW-0472">Membrane</keyword>
<dbReference type="EMBL" id="BJXB01000020">
    <property type="protein sequence ID" value="GEM48340.1"/>
    <property type="molecule type" value="Genomic_DNA"/>
</dbReference>
<feature type="transmembrane region" description="Helical" evidence="1">
    <location>
        <begin position="180"/>
        <end position="198"/>
    </location>
</feature>
<feature type="transmembrane region" description="Helical" evidence="1">
    <location>
        <begin position="29"/>
        <end position="50"/>
    </location>
</feature>
<keyword evidence="1" id="KW-1133">Transmembrane helix</keyword>